<evidence type="ECO:0000313" key="5">
    <source>
        <dbReference type="Proteomes" id="UP000288197"/>
    </source>
</evidence>
<dbReference type="SUPFAM" id="SSF53822">
    <property type="entry name" value="Periplasmic binding protein-like I"/>
    <property type="match status" value="1"/>
</dbReference>
<dbReference type="RefSeq" id="WP_114290546.1">
    <property type="nucleotide sequence ID" value="NZ_JBMAKV010000026.1"/>
</dbReference>
<dbReference type="PRINTS" id="PR00035">
    <property type="entry name" value="HTHGNTR"/>
</dbReference>
<keyword evidence="3" id="KW-0804">Transcription</keyword>
<gene>
    <name evidence="4" type="ORF">CBF32_12880</name>
</gene>
<reference evidence="4 5" key="1">
    <citation type="submission" date="2017-05" db="EMBL/GenBank/DDBJ databases">
        <title>Vagococcus spp. assemblies.</title>
        <authorList>
            <person name="Gulvik C.A."/>
        </authorList>
    </citation>
    <scope>NUCLEOTIDE SEQUENCE [LARGE SCALE GENOMIC DNA]</scope>
    <source>
        <strain evidence="4 5">NCFB 2497</strain>
    </source>
</reference>
<sequence>MTSKPLYMKILDDLIKDIQTGVYKENDQIPTEFELSERYKVSRITSKRALMELEAKGMISRIRGKGSFVKKIESETKIKKSILFIYPLTSVSNTGLGEYTKGILEQLEGSEYQLLIQNENYLFETSMEKLLAEYIGIIYYPKQVVEHLDILYQLHLNKLPIVIIDKFFNGLPFKFVTANNLLGGEMATAHLIESGHKRIAFGSLANRMNTSSVRDRYLGYLKTLHEHSITETFHFTESGNQSMTEFFDYLINEIKKNHVTGIVMENDVLAIQLINRLNQKLISIPQNIAVVGFDNIQAAALIQPSLTTIEQNFYEIGKVACRLILEDMKLAEQEETLVTTDVKLIVRESSL</sequence>
<dbReference type="SUPFAM" id="SSF46785">
    <property type="entry name" value="Winged helix' DNA-binding domain"/>
    <property type="match status" value="1"/>
</dbReference>
<dbReference type="PANTHER" id="PTHR30146">
    <property type="entry name" value="LACI-RELATED TRANSCRIPTIONAL REPRESSOR"/>
    <property type="match status" value="1"/>
</dbReference>
<evidence type="ECO:0000256" key="1">
    <source>
        <dbReference type="ARBA" id="ARBA00023015"/>
    </source>
</evidence>
<evidence type="ECO:0000256" key="2">
    <source>
        <dbReference type="ARBA" id="ARBA00023125"/>
    </source>
</evidence>
<dbReference type="InterPro" id="IPR000524">
    <property type="entry name" value="Tscrpt_reg_HTH_GntR"/>
</dbReference>
<dbReference type="SMART" id="SM00345">
    <property type="entry name" value="HTH_GNTR"/>
    <property type="match status" value="1"/>
</dbReference>
<dbReference type="CDD" id="cd07377">
    <property type="entry name" value="WHTH_GntR"/>
    <property type="match status" value="1"/>
</dbReference>
<protein>
    <submittedName>
        <fullName evidence="4">Uncharacterized protein</fullName>
    </submittedName>
</protein>
<dbReference type="InterPro" id="IPR036388">
    <property type="entry name" value="WH-like_DNA-bd_sf"/>
</dbReference>
<dbReference type="Gene3D" id="3.40.50.2300">
    <property type="match status" value="2"/>
</dbReference>
<dbReference type="OrthoDB" id="9813468at2"/>
<dbReference type="Proteomes" id="UP000288197">
    <property type="component" value="Unassembled WGS sequence"/>
</dbReference>
<dbReference type="InterPro" id="IPR046335">
    <property type="entry name" value="LacI/GalR-like_sensor"/>
</dbReference>
<proteinExistence type="predicted"/>
<dbReference type="PROSITE" id="PS50949">
    <property type="entry name" value="HTH_GNTR"/>
    <property type="match status" value="1"/>
</dbReference>
<evidence type="ECO:0000313" key="4">
    <source>
        <dbReference type="EMBL" id="RST98520.1"/>
    </source>
</evidence>
<keyword evidence="1" id="KW-0805">Transcription regulation</keyword>
<dbReference type="InterPro" id="IPR028082">
    <property type="entry name" value="Peripla_BP_I"/>
</dbReference>
<dbReference type="InterPro" id="IPR036390">
    <property type="entry name" value="WH_DNA-bd_sf"/>
</dbReference>
<dbReference type="Pfam" id="PF13377">
    <property type="entry name" value="Peripla_BP_3"/>
    <property type="match status" value="1"/>
</dbReference>
<comment type="caution">
    <text evidence="4">The sequence shown here is derived from an EMBL/GenBank/DDBJ whole genome shotgun (WGS) entry which is preliminary data.</text>
</comment>
<dbReference type="GO" id="GO:0003700">
    <property type="term" value="F:DNA-binding transcription factor activity"/>
    <property type="evidence" value="ECO:0007669"/>
    <property type="project" value="InterPro"/>
</dbReference>
<organism evidence="4 5">
    <name type="scientific">Vagococcus fluvialis</name>
    <dbReference type="NCBI Taxonomy" id="2738"/>
    <lineage>
        <taxon>Bacteria</taxon>
        <taxon>Bacillati</taxon>
        <taxon>Bacillota</taxon>
        <taxon>Bacilli</taxon>
        <taxon>Lactobacillales</taxon>
        <taxon>Enterococcaceae</taxon>
        <taxon>Vagococcus</taxon>
    </lineage>
</organism>
<accession>A0A369AKW5</accession>
<dbReference type="GO" id="GO:0000976">
    <property type="term" value="F:transcription cis-regulatory region binding"/>
    <property type="evidence" value="ECO:0007669"/>
    <property type="project" value="TreeGrafter"/>
</dbReference>
<dbReference type="EMBL" id="NGJX01000020">
    <property type="protein sequence ID" value="RST98520.1"/>
    <property type="molecule type" value="Genomic_DNA"/>
</dbReference>
<dbReference type="AlphaFoldDB" id="A0A369AKW5"/>
<dbReference type="PANTHER" id="PTHR30146:SF109">
    <property type="entry name" value="HTH-TYPE TRANSCRIPTIONAL REGULATOR GALS"/>
    <property type="match status" value="1"/>
</dbReference>
<dbReference type="CDD" id="cd06267">
    <property type="entry name" value="PBP1_LacI_sugar_binding-like"/>
    <property type="match status" value="1"/>
</dbReference>
<name>A0A369AKW5_9ENTE</name>
<keyword evidence="5" id="KW-1185">Reference proteome</keyword>
<dbReference type="Gene3D" id="1.10.10.10">
    <property type="entry name" value="Winged helix-like DNA-binding domain superfamily/Winged helix DNA-binding domain"/>
    <property type="match status" value="1"/>
</dbReference>
<evidence type="ECO:0000256" key="3">
    <source>
        <dbReference type="ARBA" id="ARBA00023163"/>
    </source>
</evidence>
<keyword evidence="2" id="KW-0238">DNA-binding</keyword>
<dbReference type="GeneID" id="63147549"/>
<dbReference type="Pfam" id="PF00392">
    <property type="entry name" value="GntR"/>
    <property type="match status" value="1"/>
</dbReference>